<evidence type="ECO:0000256" key="5">
    <source>
        <dbReference type="ARBA" id="ARBA00022723"/>
    </source>
</evidence>
<feature type="domain" description="RNA polymerase Rpb1" evidence="8">
    <location>
        <begin position="104"/>
        <end position="637"/>
    </location>
</feature>
<keyword evidence="6" id="KW-0804">Transcription</keyword>
<keyword evidence="3" id="KW-0808">Transferase</keyword>
<keyword evidence="5" id="KW-0479">Metal-binding</keyword>
<evidence type="ECO:0000259" key="9">
    <source>
        <dbReference type="Pfam" id="PF05000"/>
    </source>
</evidence>
<dbReference type="PANTHER" id="PTHR19376:SF54">
    <property type="entry name" value="DNA-DIRECTED RNA POLYMERASE SUBUNIT BETA"/>
    <property type="match status" value="1"/>
</dbReference>
<gene>
    <name evidence="10" type="ORF">ENH14_02815</name>
</gene>
<reference evidence="10" key="1">
    <citation type="journal article" date="2020" name="mSystems">
        <title>Genome- and Community-Level Interaction Insights into Carbon Utilization and Element Cycling Functions of Hydrothermarchaeota in Hydrothermal Sediment.</title>
        <authorList>
            <person name="Zhou Z."/>
            <person name="Liu Y."/>
            <person name="Xu W."/>
            <person name="Pan J."/>
            <person name="Luo Z.H."/>
            <person name="Li M."/>
        </authorList>
    </citation>
    <scope>NUCLEOTIDE SEQUENCE [LARGE SCALE GENOMIC DNA]</scope>
    <source>
        <strain evidence="10">HyVt-28</strain>
    </source>
</reference>
<keyword evidence="2" id="KW-0240">DNA-directed RNA polymerase</keyword>
<dbReference type="GO" id="GO:0003677">
    <property type="term" value="F:DNA binding"/>
    <property type="evidence" value="ECO:0007669"/>
    <property type="project" value="InterPro"/>
</dbReference>
<dbReference type="InterPro" id="IPR007081">
    <property type="entry name" value="RNA_pol_Rpb1_5"/>
</dbReference>
<proteinExistence type="predicted"/>
<dbReference type="Gene3D" id="1.10.1790.20">
    <property type="match status" value="1"/>
</dbReference>
<dbReference type="GO" id="GO:0046872">
    <property type="term" value="F:metal ion binding"/>
    <property type="evidence" value="ECO:0007669"/>
    <property type="project" value="UniProtKB-KW"/>
</dbReference>
<dbReference type="SUPFAM" id="SSF64484">
    <property type="entry name" value="beta and beta-prime subunits of DNA dependent RNA-polymerase"/>
    <property type="match status" value="1"/>
</dbReference>
<dbReference type="InterPro" id="IPR007083">
    <property type="entry name" value="RNA_pol_Rpb1_4"/>
</dbReference>
<dbReference type="GO" id="GO:0000428">
    <property type="term" value="C:DNA-directed RNA polymerase complex"/>
    <property type="evidence" value="ECO:0007669"/>
    <property type="project" value="UniProtKB-KW"/>
</dbReference>
<name>A0A7V0Q5U7_UNCW3</name>
<dbReference type="EC" id="2.7.7.6" evidence="1"/>
<sequence>MEEREKVENAYRKQLISKVERYQKILDIWTRATDEVKMVMLDKMKKDKEGFNPIFMMVHSGARGNEDQVKQLAGMRGLMARPSKSKETIGELIETPIISNFKDGLSVLEYFISTHGARKGLSDTALKTADAGHLTRRLVDVAQSVVVTMEDCGAIMGRKIRALKEGETVIEPLRERIVGRVAAEDVMDPVTGEVIVEDGQEITEEIAERIEQVGIEEVEVRSVLRCEARKGVCAKCYGRNLATGRLVELGEAVGVMAAQSIGEPGTQLTLRTFHTGGAAERITEDVRHYAPFDGVVKFSGLKLVEKKDHRIALSKKGKIIVERADGKISRVFNVPYGSYVFVKDGQKVKEKQVLCEWEPYSLPILASRHGVVRFKDIIEGITVKEVVEEDKIERVIELDRYKRYFPKIELLDKETGEIIEEIMLVKDARLSVYDGEEVSPGDVIARLPREAGKTRDITGGLPRVEELFEARTPKDKAVVAEVSGIVKILKEEKGVIKVKVIADTGEEFNYSIPYGSYLLVEDGERIEAGESLTTGPIDPHDILKIKGKDYVQEFLLDQIQEVYRLSGVKIDDRHIEIIVRQMMRKVKIEDAGDTRLIEGDIVDFATVQEVNEETERRGGKPAKYKPVLLGITRASLATESFLAAASFQETTKVLATAAIAGKRDKLEGLKENVIIGSLIPSGTGMKEFREIELVEEEEEKGLQEAG</sequence>
<dbReference type="Gene3D" id="2.40.50.100">
    <property type="match status" value="3"/>
</dbReference>
<accession>A0A7V0Q5U7</accession>
<dbReference type="Pfam" id="PF05000">
    <property type="entry name" value="RNA_pol_Rpb1_4"/>
    <property type="match status" value="1"/>
</dbReference>
<dbReference type="Proteomes" id="UP000886381">
    <property type="component" value="Unassembled WGS sequence"/>
</dbReference>
<evidence type="ECO:0000313" key="10">
    <source>
        <dbReference type="EMBL" id="HDL60369.1"/>
    </source>
</evidence>
<dbReference type="GO" id="GO:0003899">
    <property type="term" value="F:DNA-directed RNA polymerase activity"/>
    <property type="evidence" value="ECO:0007669"/>
    <property type="project" value="UniProtKB-EC"/>
</dbReference>
<dbReference type="CDD" id="cd02655">
    <property type="entry name" value="RNAP_beta'_C"/>
    <property type="match status" value="1"/>
</dbReference>
<comment type="caution">
    <text evidence="10">The sequence shown here is derived from an EMBL/GenBank/DDBJ whole genome shotgun (WGS) entry which is preliminary data.</text>
</comment>
<dbReference type="InterPro" id="IPR045867">
    <property type="entry name" value="DNA-dir_RpoC_beta_prime"/>
</dbReference>
<evidence type="ECO:0000256" key="1">
    <source>
        <dbReference type="ARBA" id="ARBA00012418"/>
    </source>
</evidence>
<organism evidence="10">
    <name type="scientific">candidate division WOR-3 bacterium</name>
    <dbReference type="NCBI Taxonomy" id="2052148"/>
    <lineage>
        <taxon>Bacteria</taxon>
        <taxon>Bacteria division WOR-3</taxon>
    </lineage>
</organism>
<evidence type="ECO:0000259" key="8">
    <source>
        <dbReference type="Pfam" id="PF04998"/>
    </source>
</evidence>
<evidence type="ECO:0000256" key="7">
    <source>
        <dbReference type="ARBA" id="ARBA00048552"/>
    </source>
</evidence>
<protein>
    <recommendedName>
        <fullName evidence="1">DNA-directed RNA polymerase</fullName>
        <ecNumber evidence="1">2.7.7.6</ecNumber>
    </recommendedName>
</protein>
<evidence type="ECO:0000256" key="6">
    <source>
        <dbReference type="ARBA" id="ARBA00023163"/>
    </source>
</evidence>
<dbReference type="GO" id="GO:0006351">
    <property type="term" value="P:DNA-templated transcription"/>
    <property type="evidence" value="ECO:0007669"/>
    <property type="project" value="InterPro"/>
</dbReference>
<evidence type="ECO:0000256" key="2">
    <source>
        <dbReference type="ARBA" id="ARBA00022478"/>
    </source>
</evidence>
<dbReference type="Gene3D" id="1.10.150.390">
    <property type="match status" value="1"/>
</dbReference>
<feature type="domain" description="RNA polymerase Rpb1" evidence="9">
    <location>
        <begin position="16"/>
        <end position="101"/>
    </location>
</feature>
<evidence type="ECO:0000256" key="4">
    <source>
        <dbReference type="ARBA" id="ARBA00022695"/>
    </source>
</evidence>
<dbReference type="Pfam" id="PF04998">
    <property type="entry name" value="RNA_pol_Rpb1_5"/>
    <property type="match status" value="1"/>
</dbReference>
<dbReference type="EMBL" id="DRDR01000121">
    <property type="protein sequence ID" value="HDL60369.1"/>
    <property type="molecule type" value="Genomic_DNA"/>
</dbReference>
<evidence type="ECO:0000256" key="3">
    <source>
        <dbReference type="ARBA" id="ARBA00022679"/>
    </source>
</evidence>
<dbReference type="PANTHER" id="PTHR19376">
    <property type="entry name" value="DNA-DIRECTED RNA POLYMERASE"/>
    <property type="match status" value="1"/>
</dbReference>
<keyword evidence="4" id="KW-0548">Nucleotidyltransferase</keyword>
<comment type="catalytic activity">
    <reaction evidence="7">
        <text>RNA(n) + a ribonucleoside 5'-triphosphate = RNA(n+1) + diphosphate</text>
        <dbReference type="Rhea" id="RHEA:21248"/>
        <dbReference type="Rhea" id="RHEA-COMP:14527"/>
        <dbReference type="Rhea" id="RHEA-COMP:17342"/>
        <dbReference type="ChEBI" id="CHEBI:33019"/>
        <dbReference type="ChEBI" id="CHEBI:61557"/>
        <dbReference type="ChEBI" id="CHEBI:140395"/>
        <dbReference type="EC" id="2.7.7.6"/>
    </reaction>
</comment>
<dbReference type="InterPro" id="IPR038120">
    <property type="entry name" value="Rpb1_funnel_sf"/>
</dbReference>
<dbReference type="AlphaFoldDB" id="A0A7V0Q5U7"/>
<dbReference type="Gene3D" id="1.10.132.30">
    <property type="match status" value="1"/>
</dbReference>